<name>A0ABV5SL49_9MICO</name>
<comment type="caution">
    <text evidence="2">The sequence shown here is derived from an EMBL/GenBank/DDBJ whole genome shotgun (WGS) entry which is preliminary data.</text>
</comment>
<keyword evidence="2" id="KW-0378">Hydrolase</keyword>
<dbReference type="RefSeq" id="WP_246192165.1">
    <property type="nucleotide sequence ID" value="NZ_BAAANI010000008.1"/>
</dbReference>
<dbReference type="PANTHER" id="PTHR43283">
    <property type="entry name" value="BETA-LACTAMASE-RELATED"/>
    <property type="match status" value="1"/>
</dbReference>
<evidence type="ECO:0000313" key="2">
    <source>
        <dbReference type="EMBL" id="MFB9641053.1"/>
    </source>
</evidence>
<dbReference type="EC" id="3.-.-.-" evidence="2"/>
<accession>A0ABV5SL49</accession>
<proteinExistence type="predicted"/>
<sequence length="454" mass="48053">MRILRRTLVVLLVVVLVLVAGAVAVYWWQRPMLRTGTGYAAHNACAVTEVAGRDDPASDLPSNPLVPYLQVDVDREQAVTTGSLLGLLAAQKAWFTPGFGCTLADDAPEFGEASTVTSEGNPFVDAAAPAPSDELDAALAAAFGDELSEADAAALGTRGVVVAKGGELVAERYAHGFDAETPQLGWSMSKSATSLIAGMLAQQGEISLDDAGLRPEWSDERADITVEQLLRMTSGLEWDETYDLGTPITQMLYNEGDMAGYVAGLPLESTPGTVQEYSSGSTTLLCSILAERTGLGADLPRQTLLGALGLSSATFEPDAAGTPVCSSYLWATPRDWAAIGQFALQNGEWNGEQLLPADWMAESLEVLPVDATDDPGYGMGWRVNVLADGSLRWPELPEDTFYASGHDGQKVIVVPSEDLVVVRMGFTPEVDDEPSEVQLVADVIAALASDPSVE</sequence>
<evidence type="ECO:0000313" key="3">
    <source>
        <dbReference type="Proteomes" id="UP001589667"/>
    </source>
</evidence>
<dbReference type="EMBL" id="JBHMBL010000001">
    <property type="protein sequence ID" value="MFB9641053.1"/>
    <property type="molecule type" value="Genomic_DNA"/>
</dbReference>
<dbReference type="PANTHER" id="PTHR43283:SF7">
    <property type="entry name" value="BETA-LACTAMASE-RELATED DOMAIN-CONTAINING PROTEIN"/>
    <property type="match status" value="1"/>
</dbReference>
<keyword evidence="3" id="KW-1185">Reference proteome</keyword>
<feature type="domain" description="Beta-lactamase-related" evidence="1">
    <location>
        <begin position="160"/>
        <end position="424"/>
    </location>
</feature>
<reference evidence="2 3" key="1">
    <citation type="submission" date="2024-09" db="EMBL/GenBank/DDBJ databases">
        <authorList>
            <person name="Sun Q."/>
            <person name="Mori K."/>
        </authorList>
    </citation>
    <scope>NUCLEOTIDE SEQUENCE [LARGE SCALE GENOMIC DNA]</scope>
    <source>
        <strain evidence="2 3">JCM 14321</strain>
    </source>
</reference>
<dbReference type="GO" id="GO:0016787">
    <property type="term" value="F:hydrolase activity"/>
    <property type="evidence" value="ECO:0007669"/>
    <property type="project" value="UniProtKB-KW"/>
</dbReference>
<organism evidence="2 3">
    <name type="scientific">Agromyces lapidis</name>
    <dbReference type="NCBI Taxonomy" id="279574"/>
    <lineage>
        <taxon>Bacteria</taxon>
        <taxon>Bacillati</taxon>
        <taxon>Actinomycetota</taxon>
        <taxon>Actinomycetes</taxon>
        <taxon>Micrococcales</taxon>
        <taxon>Microbacteriaceae</taxon>
        <taxon>Agromyces</taxon>
    </lineage>
</organism>
<dbReference type="InterPro" id="IPR050789">
    <property type="entry name" value="Diverse_Enzym_Activities"/>
</dbReference>
<protein>
    <submittedName>
        <fullName evidence="2">Serine hydrolase domain-containing protein</fullName>
        <ecNumber evidence="2">3.-.-.-</ecNumber>
    </submittedName>
</protein>
<dbReference type="Pfam" id="PF00144">
    <property type="entry name" value="Beta-lactamase"/>
    <property type="match status" value="1"/>
</dbReference>
<dbReference type="SUPFAM" id="SSF56601">
    <property type="entry name" value="beta-lactamase/transpeptidase-like"/>
    <property type="match status" value="1"/>
</dbReference>
<evidence type="ECO:0000259" key="1">
    <source>
        <dbReference type="Pfam" id="PF00144"/>
    </source>
</evidence>
<dbReference type="InterPro" id="IPR012338">
    <property type="entry name" value="Beta-lactam/transpept-like"/>
</dbReference>
<dbReference type="Proteomes" id="UP001589667">
    <property type="component" value="Unassembled WGS sequence"/>
</dbReference>
<dbReference type="Gene3D" id="3.40.710.10">
    <property type="entry name" value="DD-peptidase/beta-lactamase superfamily"/>
    <property type="match status" value="1"/>
</dbReference>
<gene>
    <name evidence="2" type="ORF">ACFFQV_02005</name>
</gene>
<dbReference type="InterPro" id="IPR001466">
    <property type="entry name" value="Beta-lactam-related"/>
</dbReference>